<dbReference type="SMART" id="SM00220">
    <property type="entry name" value="S_TKc"/>
    <property type="match status" value="1"/>
</dbReference>
<dbReference type="STRING" id="1108050.A0A0B7F9Y8"/>
<dbReference type="PROSITE" id="PS50011">
    <property type="entry name" value="PROTEIN_KINASE_DOM"/>
    <property type="match status" value="1"/>
</dbReference>
<dbReference type="OrthoDB" id="3231398at2759"/>
<dbReference type="PROSITE" id="PS00108">
    <property type="entry name" value="PROTEIN_KINASE_ST"/>
    <property type="match status" value="1"/>
</dbReference>
<keyword evidence="3" id="KW-1185">Reference proteome</keyword>
<dbReference type="PRINTS" id="PR00109">
    <property type="entry name" value="TYRKINASE"/>
</dbReference>
<evidence type="ECO:0000313" key="3">
    <source>
        <dbReference type="Proteomes" id="UP000059188"/>
    </source>
</evidence>
<keyword evidence="2" id="KW-0808">Transferase</keyword>
<accession>A0A0B7F9Y8</accession>
<organism evidence="2 3">
    <name type="scientific">Thanatephorus cucumeris (strain AG1-IB / isolate 7/3/14)</name>
    <name type="common">Lettuce bottom rot fungus</name>
    <name type="synonym">Rhizoctonia solani</name>
    <dbReference type="NCBI Taxonomy" id="1108050"/>
    <lineage>
        <taxon>Eukaryota</taxon>
        <taxon>Fungi</taxon>
        <taxon>Dikarya</taxon>
        <taxon>Basidiomycota</taxon>
        <taxon>Agaricomycotina</taxon>
        <taxon>Agaricomycetes</taxon>
        <taxon>Cantharellales</taxon>
        <taxon>Ceratobasidiaceae</taxon>
        <taxon>Rhizoctonia</taxon>
        <taxon>Rhizoctonia solani AG-1</taxon>
    </lineage>
</organism>
<evidence type="ECO:0000313" key="2">
    <source>
        <dbReference type="EMBL" id="CEL54365.1"/>
    </source>
</evidence>
<dbReference type="InterPro" id="IPR001245">
    <property type="entry name" value="Ser-Thr/Tyr_kinase_cat_dom"/>
</dbReference>
<dbReference type="InterPro" id="IPR008271">
    <property type="entry name" value="Ser/Thr_kinase_AS"/>
</dbReference>
<dbReference type="Proteomes" id="UP000059188">
    <property type="component" value="Unassembled WGS sequence"/>
</dbReference>
<gene>
    <name evidence="2" type="ORF">RSOLAG1IB_07015</name>
</gene>
<evidence type="ECO:0000259" key="1">
    <source>
        <dbReference type="PROSITE" id="PS50011"/>
    </source>
</evidence>
<dbReference type="GO" id="GO:0005524">
    <property type="term" value="F:ATP binding"/>
    <property type="evidence" value="ECO:0007669"/>
    <property type="project" value="InterPro"/>
</dbReference>
<dbReference type="AlphaFoldDB" id="A0A0B7F9Y8"/>
<dbReference type="Gene3D" id="1.10.510.10">
    <property type="entry name" value="Transferase(Phosphotransferase) domain 1"/>
    <property type="match status" value="1"/>
</dbReference>
<sequence length="869" mass="98134">MSFLSSLPLSAPCGNPLLAWYFGNKGKGYIVIEFPMALESGWYAEQRCTKFRVFQHRKERKGLTHEFIVLKLLDGSVCRIERMGDPKARFEALSPRGSVAQDIAQCFGPEELDQAHLDTSDIIAEVELPCYFDIMDVLKICRAIHEGEKTRNYTLQVYNCYFFAIAIQVCLTRLVAHWEDKELFETWYSHLNQAVQAFVDIDEEHAYPNLLPARPVVFRLYGILEGDSGSALLVNGMKSKLQALVTRYSGDIHNTMSQRINDLLWYSSIHSSFREFIEQMVKSAMLDVFRERISKSINPTSSSANPIDVLKAKLSDIIIDLMKLSDVEHRTHPTSSLLHKTLKQKNTHQPTPPIIEPFYEGKVTNLNYVPHSPTSGTEKTVVKRTRVDWVCYIQEAAHWGKRLVALLVWTLHHAILVIWGVALLDTQIGLAACTLIENQLESMIQSLGHLDITRLSDLEYFVEEVQILALNKHAIWNANPWDSVSNYLQERIPGDLLGRLEENKPTLKIYSYSAGGVNPEVSIIPVSVFQARMMDRISRQAHEVENFWLGSAASIRTQLKETLPQVWAMIREDIAGTTNEMSIKELSELLLKHGCVDMSSEVDFIEDTPVTRGGQGDIWRATLFNGMQVAIKVWCVSALDSRTNYLECAARKAYIWSKMSHQSVHSLLGVIVFRERSIGMVSEWMEAGSLKTYMHNHAINHYRVCASIASGLVHMHGLNVVHGDLKAANVFVSSYGAVKLVDFGLSNLSDGTLGFSPSSNLDTMSTTRWAAPEILMDEAPKTKQSDVYALGMTILEIITNDVPYSNIKSNTHVFVKVVDGVQPPRPQELKNTERGNQIWNLLLSCWSREPASRPSAQQVFESVRLKLYQ</sequence>
<dbReference type="InterPro" id="IPR051681">
    <property type="entry name" value="Ser/Thr_Kinases-Pseudokinases"/>
</dbReference>
<reference evidence="2 3" key="1">
    <citation type="submission" date="2014-11" db="EMBL/GenBank/DDBJ databases">
        <authorList>
            <person name="Wibberg Daniel"/>
        </authorList>
    </citation>
    <scope>NUCLEOTIDE SEQUENCE [LARGE SCALE GENOMIC DNA]</scope>
    <source>
        <strain evidence="2">Rhizoctonia solani AG1-IB 7/3/14</strain>
    </source>
</reference>
<dbReference type="Pfam" id="PF07714">
    <property type="entry name" value="PK_Tyr_Ser-Thr"/>
    <property type="match status" value="1"/>
</dbReference>
<protein>
    <submittedName>
        <fullName evidence="2">Tyrosine-protein kinase FRK</fullName>
    </submittedName>
</protein>
<dbReference type="EMBL" id="LN679115">
    <property type="protein sequence ID" value="CEL54365.1"/>
    <property type="molecule type" value="Genomic_DNA"/>
</dbReference>
<dbReference type="GO" id="GO:0004674">
    <property type="term" value="F:protein serine/threonine kinase activity"/>
    <property type="evidence" value="ECO:0007669"/>
    <property type="project" value="TreeGrafter"/>
</dbReference>
<proteinExistence type="predicted"/>
<dbReference type="InterPro" id="IPR011009">
    <property type="entry name" value="Kinase-like_dom_sf"/>
</dbReference>
<feature type="domain" description="Protein kinase" evidence="1">
    <location>
        <begin position="604"/>
        <end position="865"/>
    </location>
</feature>
<dbReference type="PANTHER" id="PTHR44329:SF214">
    <property type="entry name" value="PROTEIN KINASE DOMAIN-CONTAINING PROTEIN"/>
    <property type="match status" value="1"/>
</dbReference>
<dbReference type="SUPFAM" id="SSF56112">
    <property type="entry name" value="Protein kinase-like (PK-like)"/>
    <property type="match status" value="1"/>
</dbReference>
<keyword evidence="2" id="KW-0418">Kinase</keyword>
<name>A0A0B7F9Y8_THACB</name>
<dbReference type="InterPro" id="IPR000719">
    <property type="entry name" value="Prot_kinase_dom"/>
</dbReference>
<dbReference type="PANTHER" id="PTHR44329">
    <property type="entry name" value="SERINE/THREONINE-PROTEIN KINASE TNNI3K-RELATED"/>
    <property type="match status" value="1"/>
</dbReference>